<gene>
    <name evidence="2" type="ORF">LECACI_7A002119</name>
</gene>
<proteinExistence type="predicted"/>
<dbReference type="Proteomes" id="UP001296104">
    <property type="component" value="Unassembled WGS sequence"/>
</dbReference>
<name>A0AAI9E601_9PEZI</name>
<evidence type="ECO:0000259" key="1">
    <source>
        <dbReference type="PROSITE" id="PS50181"/>
    </source>
</evidence>
<keyword evidence="3" id="KW-1185">Reference proteome</keyword>
<reference evidence="2" key="1">
    <citation type="submission" date="2023-11" db="EMBL/GenBank/DDBJ databases">
        <authorList>
            <person name="Alioto T."/>
            <person name="Alioto T."/>
            <person name="Gomez Garrido J."/>
        </authorList>
    </citation>
    <scope>NUCLEOTIDE SEQUENCE</scope>
</reference>
<comment type="caution">
    <text evidence="2">The sequence shown here is derived from an EMBL/GenBank/DDBJ whole genome shotgun (WGS) entry which is preliminary data.</text>
</comment>
<protein>
    <submittedName>
        <fullName evidence="2">Autophagy-related 17</fullName>
    </submittedName>
</protein>
<organism evidence="2 3">
    <name type="scientific">Lecanosticta acicola</name>
    <dbReference type="NCBI Taxonomy" id="111012"/>
    <lineage>
        <taxon>Eukaryota</taxon>
        <taxon>Fungi</taxon>
        <taxon>Dikarya</taxon>
        <taxon>Ascomycota</taxon>
        <taxon>Pezizomycotina</taxon>
        <taxon>Dothideomycetes</taxon>
        <taxon>Dothideomycetidae</taxon>
        <taxon>Mycosphaerellales</taxon>
        <taxon>Mycosphaerellaceae</taxon>
        <taxon>Lecanosticta</taxon>
    </lineage>
</organism>
<dbReference type="SMART" id="SM00256">
    <property type="entry name" value="FBOX"/>
    <property type="match status" value="1"/>
</dbReference>
<dbReference type="SUPFAM" id="SSF81383">
    <property type="entry name" value="F-box domain"/>
    <property type="match status" value="1"/>
</dbReference>
<dbReference type="CDD" id="cd09917">
    <property type="entry name" value="F-box_SF"/>
    <property type="match status" value="1"/>
</dbReference>
<dbReference type="EMBL" id="CAVMBE010000009">
    <property type="protein sequence ID" value="CAK3879614.1"/>
    <property type="molecule type" value="Genomic_DNA"/>
</dbReference>
<dbReference type="InterPro" id="IPR015943">
    <property type="entry name" value="WD40/YVTN_repeat-like_dom_sf"/>
</dbReference>
<dbReference type="InterPro" id="IPR036322">
    <property type="entry name" value="WD40_repeat_dom_sf"/>
</dbReference>
<evidence type="ECO:0000313" key="3">
    <source>
        <dbReference type="Proteomes" id="UP001296104"/>
    </source>
</evidence>
<dbReference type="Pfam" id="PF12937">
    <property type="entry name" value="F-box-like"/>
    <property type="match status" value="1"/>
</dbReference>
<evidence type="ECO:0000313" key="2">
    <source>
        <dbReference type="EMBL" id="CAK3879614.1"/>
    </source>
</evidence>
<feature type="domain" description="F-box" evidence="1">
    <location>
        <begin position="12"/>
        <end position="58"/>
    </location>
</feature>
<sequence>MTTTNASPKRSPTTLIDLPPELWQQIADHLETASSLSNFSRTSKSLYAAIEKDGWKSFCRSRFPSIAPRTTPSFRETARTLTRLSRAWDRRAFVARHVEPRGDITSYPGGKQLDRWKPPKGQTIGFTPQLDVYEEVGQTWRDRKETLAFSAGAQVCLRRTSGENVKWTTYRPRTAREGKDDITTMHLLRPFEGDPSSDRQRVVTGTANGDLQMLNLPLDGREGQDVDITYFTTQGKCVRAASVLERPGNTTLLAANLSDARVALYKVCSEQSKIAPTSELEVVPPLQANGNPSGFFRLWSTNFLSPSMLAIGTGPSESPISVYSLRDSGLSQTPTRKFGLQRGSPSSVYCTVPLPTSNGTPSDGNVFLSGAYDGVVRLHDLRSNRDVEQAWSDPADDGTIYNILPRGQEKILVGTSRHHLLKVFDMRMEAKRYNYLDGYQSSRDQSGPSDYNIFLRPNNTSFTARGSGWGRSRNFTTESSVYSLASPSFHSPYIYAGIEGAIWSLAFTEVLDKHPDPVWFEPWSAGKESKAGSAKGFNSKEVLGLAMYDQGTVMKLQVQRSLWETWRACTPRRKGVDHGLLDERWKGANEFGP</sequence>
<accession>A0AAI9E601</accession>
<dbReference type="SUPFAM" id="SSF50978">
    <property type="entry name" value="WD40 repeat-like"/>
    <property type="match status" value="1"/>
</dbReference>
<dbReference type="Gene3D" id="2.130.10.10">
    <property type="entry name" value="YVTN repeat-like/Quinoprotein amine dehydrogenase"/>
    <property type="match status" value="1"/>
</dbReference>
<dbReference type="AlphaFoldDB" id="A0AAI9E601"/>
<dbReference type="InterPro" id="IPR001810">
    <property type="entry name" value="F-box_dom"/>
</dbReference>
<dbReference type="PROSITE" id="PS50181">
    <property type="entry name" value="FBOX"/>
    <property type="match status" value="1"/>
</dbReference>
<dbReference type="InterPro" id="IPR036047">
    <property type="entry name" value="F-box-like_dom_sf"/>
</dbReference>